<evidence type="ECO:0000313" key="1">
    <source>
        <dbReference type="EMBL" id="SAK74764.1"/>
    </source>
</evidence>
<name>A0A158BXC8_9BURK</name>
<dbReference type="AlphaFoldDB" id="A0A158BXC8"/>
<accession>A0A158BXC8</accession>
<dbReference type="EMBL" id="FCOJ02000038">
    <property type="protein sequence ID" value="SAK74764.1"/>
    <property type="molecule type" value="Genomic_DNA"/>
</dbReference>
<organism evidence="1 2">
    <name type="scientific">Caballeronia glebae</name>
    <dbReference type="NCBI Taxonomy" id="1777143"/>
    <lineage>
        <taxon>Bacteria</taxon>
        <taxon>Pseudomonadati</taxon>
        <taxon>Pseudomonadota</taxon>
        <taxon>Betaproteobacteria</taxon>
        <taxon>Burkholderiales</taxon>
        <taxon>Burkholderiaceae</taxon>
        <taxon>Caballeronia</taxon>
    </lineage>
</organism>
<protein>
    <submittedName>
        <fullName evidence="1">Uncharacterized protein</fullName>
    </submittedName>
</protein>
<keyword evidence="2" id="KW-1185">Reference proteome</keyword>
<reference evidence="1" key="1">
    <citation type="submission" date="2016-01" db="EMBL/GenBank/DDBJ databases">
        <authorList>
            <person name="Peeters C."/>
        </authorList>
    </citation>
    <scope>NUCLEOTIDE SEQUENCE [LARGE SCALE GENOMIC DNA]</scope>
    <source>
        <strain evidence="1">LMG 29325</strain>
    </source>
</reference>
<evidence type="ECO:0000313" key="2">
    <source>
        <dbReference type="Proteomes" id="UP000054596"/>
    </source>
</evidence>
<comment type="caution">
    <text evidence="1">The sequence shown here is derived from an EMBL/GenBank/DDBJ whole genome shotgun (WGS) entry which is preliminary data.</text>
</comment>
<dbReference type="Proteomes" id="UP000054596">
    <property type="component" value="Unassembled WGS sequence"/>
</dbReference>
<sequence length="49" mass="5224">MAAGAFERETNTLQFYTARPVAVAGFLSTKRPVKIGVTVPQTGASRAQQ</sequence>
<gene>
    <name evidence="1" type="ORF">AWB82_04694</name>
</gene>
<proteinExistence type="predicted"/>